<protein>
    <recommendedName>
        <fullName evidence="3">t-SNARE coiled-coil homology domain-containing protein</fullName>
    </recommendedName>
</protein>
<comment type="similarity">
    <text evidence="1">Belongs to the syntaxin family.</text>
</comment>
<dbReference type="InterPro" id="IPR045242">
    <property type="entry name" value="Syntaxin"/>
</dbReference>
<dbReference type="Gene3D" id="1.20.5.110">
    <property type="match status" value="1"/>
</dbReference>
<dbReference type="GO" id="GO:0048278">
    <property type="term" value="P:vesicle docking"/>
    <property type="evidence" value="ECO:0007669"/>
    <property type="project" value="TreeGrafter"/>
</dbReference>
<evidence type="ECO:0000259" key="3">
    <source>
        <dbReference type="PROSITE" id="PS50192"/>
    </source>
</evidence>
<organism evidence="4 5">
    <name type="scientific">Prymnesium parvum</name>
    <name type="common">Toxic golden alga</name>
    <dbReference type="NCBI Taxonomy" id="97485"/>
    <lineage>
        <taxon>Eukaryota</taxon>
        <taxon>Haptista</taxon>
        <taxon>Haptophyta</taxon>
        <taxon>Prymnesiophyceae</taxon>
        <taxon>Prymnesiales</taxon>
        <taxon>Prymnesiaceae</taxon>
        <taxon>Prymnesium</taxon>
    </lineage>
</organism>
<dbReference type="CDD" id="cd15840">
    <property type="entry name" value="SNARE_Qa"/>
    <property type="match status" value="1"/>
</dbReference>
<dbReference type="EMBL" id="JBGBPQ010000002">
    <property type="protein sequence ID" value="KAL1528721.1"/>
    <property type="molecule type" value="Genomic_DNA"/>
</dbReference>
<feature type="transmembrane region" description="Helical" evidence="2">
    <location>
        <begin position="250"/>
        <end position="269"/>
    </location>
</feature>
<evidence type="ECO:0000313" key="4">
    <source>
        <dbReference type="EMBL" id="KAL1528721.1"/>
    </source>
</evidence>
<reference evidence="4 5" key="1">
    <citation type="journal article" date="2024" name="Science">
        <title>Giant polyketide synthase enzymes in the biosynthesis of giant marine polyether toxins.</title>
        <authorList>
            <person name="Fallon T.R."/>
            <person name="Shende V.V."/>
            <person name="Wierzbicki I.H."/>
            <person name="Pendleton A.L."/>
            <person name="Watervoot N.F."/>
            <person name="Auber R.P."/>
            <person name="Gonzalez D.J."/>
            <person name="Wisecaver J.H."/>
            <person name="Moore B.S."/>
        </authorList>
    </citation>
    <scope>NUCLEOTIDE SEQUENCE [LARGE SCALE GENOMIC DNA]</scope>
    <source>
        <strain evidence="4 5">12B1</strain>
    </source>
</reference>
<gene>
    <name evidence="4" type="ORF">AB1Y20_010054</name>
</gene>
<dbReference type="SUPFAM" id="SSF47661">
    <property type="entry name" value="t-snare proteins"/>
    <property type="match status" value="1"/>
</dbReference>
<dbReference type="PROSITE" id="PS50192">
    <property type="entry name" value="T_SNARE"/>
    <property type="match status" value="1"/>
</dbReference>
<dbReference type="GO" id="GO:0005484">
    <property type="term" value="F:SNAP receptor activity"/>
    <property type="evidence" value="ECO:0007669"/>
    <property type="project" value="TreeGrafter"/>
</dbReference>
<dbReference type="Proteomes" id="UP001515480">
    <property type="component" value="Unassembled WGS sequence"/>
</dbReference>
<comment type="caution">
    <text evidence="4">The sequence shown here is derived from an EMBL/GenBank/DDBJ whole genome shotgun (WGS) entry which is preliminary data.</text>
</comment>
<name>A0AB34K767_PRYPA</name>
<keyword evidence="2" id="KW-1133">Transmembrane helix</keyword>
<dbReference type="InterPro" id="IPR010989">
    <property type="entry name" value="SNARE"/>
</dbReference>
<dbReference type="GO" id="GO:0031201">
    <property type="term" value="C:SNARE complex"/>
    <property type="evidence" value="ECO:0007669"/>
    <property type="project" value="TreeGrafter"/>
</dbReference>
<dbReference type="GO" id="GO:0000149">
    <property type="term" value="F:SNARE binding"/>
    <property type="evidence" value="ECO:0007669"/>
    <property type="project" value="TreeGrafter"/>
</dbReference>
<accession>A0AB34K767</accession>
<dbReference type="GO" id="GO:0006906">
    <property type="term" value="P:vesicle fusion"/>
    <property type="evidence" value="ECO:0007669"/>
    <property type="project" value="TreeGrafter"/>
</dbReference>
<keyword evidence="2" id="KW-0472">Membrane</keyword>
<feature type="domain" description="T-SNARE coiled-coil homology" evidence="3">
    <location>
        <begin position="178"/>
        <end position="240"/>
    </location>
</feature>
<dbReference type="InterPro" id="IPR000727">
    <property type="entry name" value="T_SNARE_dom"/>
</dbReference>
<dbReference type="PANTHER" id="PTHR19957">
    <property type="entry name" value="SYNTAXIN"/>
    <property type="match status" value="1"/>
</dbReference>
<dbReference type="SMART" id="SM00397">
    <property type="entry name" value="t_SNARE"/>
    <property type="match status" value="1"/>
</dbReference>
<keyword evidence="2" id="KW-0812">Transmembrane</keyword>
<dbReference type="Pfam" id="PF05739">
    <property type="entry name" value="SNARE"/>
    <property type="match status" value="1"/>
</dbReference>
<dbReference type="GO" id="GO:0012505">
    <property type="term" value="C:endomembrane system"/>
    <property type="evidence" value="ECO:0007669"/>
    <property type="project" value="TreeGrafter"/>
</dbReference>
<evidence type="ECO:0000256" key="1">
    <source>
        <dbReference type="ARBA" id="ARBA00009063"/>
    </source>
</evidence>
<evidence type="ECO:0000256" key="2">
    <source>
        <dbReference type="SAM" id="Phobius"/>
    </source>
</evidence>
<proteinExistence type="inferred from homology"/>
<evidence type="ECO:0000313" key="5">
    <source>
        <dbReference type="Proteomes" id="UP001515480"/>
    </source>
</evidence>
<dbReference type="PANTHER" id="PTHR19957:SF38">
    <property type="entry name" value="LD27581P"/>
    <property type="match status" value="1"/>
</dbReference>
<dbReference type="AlphaFoldDB" id="A0AB34K767"/>
<sequence length="277" mass="30100">MRAADPAPFATTANQPLVPSANLTSVKKQLKQDLKEIRGAVDSLGKLSRKRGRDTGPQVLHLSEQVRRRARSTTAMLRDAMSSTTEGSADYEALAKLGEELKTVLREFQRSVEAASAASEAGPSSSCTALVAAAPQSVALEIDGRGTAVGEGHGQIQQQVMHQDFATQEQLQAVATNDRVIAEREVGIEGIAKSVQELHEIFEDINALVMEQGVHIDNIQTNIEKASSHQARAVNELVSASRHQRRSRKVMCWVIVLVILLMVILLVVLKFGSHSLR</sequence>
<keyword evidence="5" id="KW-1185">Reference proteome</keyword>
<dbReference type="GO" id="GO:0006886">
    <property type="term" value="P:intracellular protein transport"/>
    <property type="evidence" value="ECO:0007669"/>
    <property type="project" value="TreeGrafter"/>
</dbReference>